<evidence type="ECO:0000313" key="1">
    <source>
        <dbReference type="EMBL" id="MBI4595214.1"/>
    </source>
</evidence>
<evidence type="ECO:0000313" key="2">
    <source>
        <dbReference type="Proteomes" id="UP000772181"/>
    </source>
</evidence>
<dbReference type="EMBL" id="JACQWF010000115">
    <property type="protein sequence ID" value="MBI4595214.1"/>
    <property type="molecule type" value="Genomic_DNA"/>
</dbReference>
<proteinExistence type="predicted"/>
<comment type="caution">
    <text evidence="1">The sequence shown here is derived from an EMBL/GenBank/DDBJ whole genome shotgun (WGS) entry which is preliminary data.</text>
</comment>
<protein>
    <recommendedName>
        <fullName evidence="3">AbiEi antitoxin C-terminal domain-containing protein</fullName>
    </recommendedName>
</protein>
<accession>A0A933LQ14</accession>
<organism evidence="1 2">
    <name type="scientific">Tectimicrobiota bacterium</name>
    <dbReference type="NCBI Taxonomy" id="2528274"/>
    <lineage>
        <taxon>Bacteria</taxon>
        <taxon>Pseudomonadati</taxon>
        <taxon>Nitrospinota/Tectimicrobiota group</taxon>
        <taxon>Candidatus Tectimicrobiota</taxon>
    </lineage>
</organism>
<sequence length="235" mass="27570">MQAYLEQFYKSLAGWKGSLIKVEHVQEANAKEYLSKLAKAGLVEKVRWGWYWIPDKAQARDFWEFLRKDRSFKIIAGQTAASFWNHDFIHREVYIVKVKDPSYGSALQAFAESRGWNVVVEPFEEDRKYVKVKGISVETLEDCIIECMRRWAFTDAFAALYENRKRELFSSLAKRSYWIRIPKTDVRVRQALGYGCYRLNEAVGDKIFPVRKTDLEDSFVRKEIDEAIEKVVELG</sequence>
<evidence type="ECO:0008006" key="3">
    <source>
        <dbReference type="Google" id="ProtNLM"/>
    </source>
</evidence>
<name>A0A933LQ14_UNCTE</name>
<reference evidence="1" key="1">
    <citation type="submission" date="2020-07" db="EMBL/GenBank/DDBJ databases">
        <title>Huge and variable diversity of episymbiotic CPR bacteria and DPANN archaea in groundwater ecosystems.</title>
        <authorList>
            <person name="He C.Y."/>
            <person name="Keren R."/>
            <person name="Whittaker M."/>
            <person name="Farag I.F."/>
            <person name="Doudna J."/>
            <person name="Cate J.H.D."/>
            <person name="Banfield J.F."/>
        </authorList>
    </citation>
    <scope>NUCLEOTIDE SEQUENCE</scope>
    <source>
        <strain evidence="1">NC_groundwater_1482_Ag_S-0.65um_47_24</strain>
    </source>
</reference>
<gene>
    <name evidence="1" type="ORF">HY730_02425</name>
</gene>
<dbReference type="AlphaFoldDB" id="A0A933LQ14"/>
<dbReference type="Proteomes" id="UP000772181">
    <property type="component" value="Unassembled WGS sequence"/>
</dbReference>